<dbReference type="EMBL" id="ML987194">
    <property type="protein sequence ID" value="KAF2249779.1"/>
    <property type="molecule type" value="Genomic_DNA"/>
</dbReference>
<proteinExistence type="predicted"/>
<dbReference type="GeneID" id="54586526"/>
<keyword evidence="2" id="KW-1185">Reference proteome</keyword>
<organism evidence="1 2">
    <name type="scientific">Trematosphaeria pertusa</name>
    <dbReference type="NCBI Taxonomy" id="390896"/>
    <lineage>
        <taxon>Eukaryota</taxon>
        <taxon>Fungi</taxon>
        <taxon>Dikarya</taxon>
        <taxon>Ascomycota</taxon>
        <taxon>Pezizomycotina</taxon>
        <taxon>Dothideomycetes</taxon>
        <taxon>Pleosporomycetidae</taxon>
        <taxon>Pleosporales</taxon>
        <taxon>Massarineae</taxon>
        <taxon>Trematosphaeriaceae</taxon>
        <taxon>Trematosphaeria</taxon>
    </lineage>
</organism>
<dbReference type="Proteomes" id="UP000800094">
    <property type="component" value="Unassembled WGS sequence"/>
</dbReference>
<dbReference type="AlphaFoldDB" id="A0A6A6IHV2"/>
<sequence length="307" mass="34600">MALLIPKADMSKPGFGDLSGEIRNRIYDVLIGQNLTCRGLSHIPKHLCTSNSLSFVPGQYFMSIFQLSSLTRQEARPMFMSRTILKVECGDAAELVATFFPSEDPAVRANYVGNLFISILKEKTSDSGDILPLVRLLLQAPNVSYQLSRGRFESGANPVPIEHMQELENVLFRSQSQFWRNCIVDGIIAKLEVYGRLRKVKERIVPKNISITVRGADTKPWMDSAYWTGDNKEAMAAQFEEFLEAAGLLDVDHWDLGSYCIHVEVRKSATEWWMGEHHSAEAQPAKREWIKKARIPGEWGNITVNGP</sequence>
<evidence type="ECO:0000313" key="1">
    <source>
        <dbReference type="EMBL" id="KAF2249779.1"/>
    </source>
</evidence>
<protein>
    <submittedName>
        <fullName evidence="1">Uncharacterized protein</fullName>
    </submittedName>
</protein>
<dbReference type="OrthoDB" id="3678099at2759"/>
<reference evidence="1" key="1">
    <citation type="journal article" date="2020" name="Stud. Mycol.">
        <title>101 Dothideomycetes genomes: a test case for predicting lifestyles and emergence of pathogens.</title>
        <authorList>
            <person name="Haridas S."/>
            <person name="Albert R."/>
            <person name="Binder M."/>
            <person name="Bloem J."/>
            <person name="Labutti K."/>
            <person name="Salamov A."/>
            <person name="Andreopoulos B."/>
            <person name="Baker S."/>
            <person name="Barry K."/>
            <person name="Bills G."/>
            <person name="Bluhm B."/>
            <person name="Cannon C."/>
            <person name="Castanera R."/>
            <person name="Culley D."/>
            <person name="Daum C."/>
            <person name="Ezra D."/>
            <person name="Gonzalez J."/>
            <person name="Henrissat B."/>
            <person name="Kuo A."/>
            <person name="Liang C."/>
            <person name="Lipzen A."/>
            <person name="Lutzoni F."/>
            <person name="Magnuson J."/>
            <person name="Mondo S."/>
            <person name="Nolan M."/>
            <person name="Ohm R."/>
            <person name="Pangilinan J."/>
            <person name="Park H.-J."/>
            <person name="Ramirez L."/>
            <person name="Alfaro M."/>
            <person name="Sun H."/>
            <person name="Tritt A."/>
            <person name="Yoshinaga Y."/>
            <person name="Zwiers L.-H."/>
            <person name="Turgeon B."/>
            <person name="Goodwin S."/>
            <person name="Spatafora J."/>
            <person name="Crous P."/>
            <person name="Grigoriev I."/>
        </authorList>
    </citation>
    <scope>NUCLEOTIDE SEQUENCE</scope>
    <source>
        <strain evidence="1">CBS 122368</strain>
    </source>
</reference>
<gene>
    <name evidence="1" type="ORF">BU26DRAFT_563672</name>
</gene>
<dbReference type="RefSeq" id="XP_033684783.1">
    <property type="nucleotide sequence ID" value="XM_033833196.1"/>
</dbReference>
<evidence type="ECO:0000313" key="2">
    <source>
        <dbReference type="Proteomes" id="UP000800094"/>
    </source>
</evidence>
<accession>A0A6A6IHV2</accession>
<name>A0A6A6IHV2_9PLEO</name>